<sequence length="301" mass="33138">MSGKKVIIGGGTGFIGQRLNKLLTAHGYNVVNVSRMPAANNVSWSTIEKSGLPAKTTAVVNCAGQQFMDFTKSWTPGFKQNVLNSRVYTTKALSQAINQSNDKPKVFVLVTGVGAYEPSDTIKYDESSPTTGTDFFSKLLVAWEKAACVNPPVRLVIIRSGAVIGRDGGMIKNMIVPFFFGMGGRLGSGKQYLPWIHIDDLTRLIQYSIENEEVKGILNGVAPQVVTNEQFTQSFAKAMSRPAFLPVPEPVLNFLLNPERAMIVTKGQYVVPKRVLEYGFKYQYDNIDDACKECAYLFGKQ</sequence>
<proteinExistence type="predicted"/>
<dbReference type="PANTHER" id="PTHR11092">
    <property type="entry name" value="SUGAR NUCLEOTIDE EPIMERASE RELATED"/>
    <property type="match status" value="1"/>
</dbReference>
<dbReference type="InterPro" id="IPR010099">
    <property type="entry name" value="SDR39U1"/>
</dbReference>
<dbReference type="Proteomes" id="UP000837857">
    <property type="component" value="Chromosome 11"/>
</dbReference>
<accession>A0ABN8HQ04</accession>
<dbReference type="NCBIfam" id="TIGR01777">
    <property type="entry name" value="yfcH"/>
    <property type="match status" value="1"/>
</dbReference>
<dbReference type="Pfam" id="PF08338">
    <property type="entry name" value="DUF1731"/>
    <property type="match status" value="1"/>
</dbReference>
<gene>
    <name evidence="3" type="ORF">IPOD504_LOCUS1842</name>
</gene>
<dbReference type="InterPro" id="IPR036291">
    <property type="entry name" value="NAD(P)-bd_dom_sf"/>
</dbReference>
<dbReference type="SUPFAM" id="SSF51735">
    <property type="entry name" value="NAD(P)-binding Rossmann-fold domains"/>
    <property type="match status" value="1"/>
</dbReference>
<evidence type="ECO:0000313" key="3">
    <source>
        <dbReference type="EMBL" id="CAH2039633.1"/>
    </source>
</evidence>
<dbReference type="EMBL" id="OW152823">
    <property type="protein sequence ID" value="CAH2039633.1"/>
    <property type="molecule type" value="Genomic_DNA"/>
</dbReference>
<dbReference type="Gene3D" id="3.40.50.720">
    <property type="entry name" value="NAD(P)-binding Rossmann-like Domain"/>
    <property type="match status" value="1"/>
</dbReference>
<protein>
    <recommendedName>
        <fullName evidence="5">Epimerase family protein SDR39U1</fullName>
    </recommendedName>
</protein>
<dbReference type="InterPro" id="IPR013549">
    <property type="entry name" value="DUF1731"/>
</dbReference>
<evidence type="ECO:0008006" key="5">
    <source>
        <dbReference type="Google" id="ProtNLM"/>
    </source>
</evidence>
<feature type="domain" description="DUF1731" evidence="2">
    <location>
        <begin position="247"/>
        <end position="293"/>
    </location>
</feature>
<feature type="domain" description="NAD-dependent epimerase/dehydratase" evidence="1">
    <location>
        <begin position="6"/>
        <end position="213"/>
    </location>
</feature>
<evidence type="ECO:0000259" key="2">
    <source>
        <dbReference type="Pfam" id="PF08338"/>
    </source>
</evidence>
<organism evidence="3 4">
    <name type="scientific">Iphiclides podalirius</name>
    <name type="common">scarce swallowtail</name>
    <dbReference type="NCBI Taxonomy" id="110791"/>
    <lineage>
        <taxon>Eukaryota</taxon>
        <taxon>Metazoa</taxon>
        <taxon>Ecdysozoa</taxon>
        <taxon>Arthropoda</taxon>
        <taxon>Hexapoda</taxon>
        <taxon>Insecta</taxon>
        <taxon>Pterygota</taxon>
        <taxon>Neoptera</taxon>
        <taxon>Endopterygota</taxon>
        <taxon>Lepidoptera</taxon>
        <taxon>Glossata</taxon>
        <taxon>Ditrysia</taxon>
        <taxon>Papilionoidea</taxon>
        <taxon>Papilionidae</taxon>
        <taxon>Papilioninae</taxon>
        <taxon>Iphiclides</taxon>
    </lineage>
</organism>
<evidence type="ECO:0000313" key="4">
    <source>
        <dbReference type="Proteomes" id="UP000837857"/>
    </source>
</evidence>
<name>A0ABN8HQ04_9NEOP</name>
<evidence type="ECO:0000259" key="1">
    <source>
        <dbReference type="Pfam" id="PF01370"/>
    </source>
</evidence>
<dbReference type="Pfam" id="PF01370">
    <property type="entry name" value="Epimerase"/>
    <property type="match status" value="1"/>
</dbReference>
<reference evidence="3" key="1">
    <citation type="submission" date="2022-03" db="EMBL/GenBank/DDBJ databases">
        <authorList>
            <person name="Martin H S."/>
        </authorList>
    </citation>
    <scope>NUCLEOTIDE SEQUENCE</scope>
</reference>
<dbReference type="PANTHER" id="PTHR11092:SF0">
    <property type="entry name" value="EPIMERASE FAMILY PROTEIN SDR39U1"/>
    <property type="match status" value="1"/>
</dbReference>
<dbReference type="InterPro" id="IPR001509">
    <property type="entry name" value="Epimerase_deHydtase"/>
</dbReference>
<feature type="non-terminal residue" evidence="3">
    <location>
        <position position="301"/>
    </location>
</feature>
<keyword evidence="4" id="KW-1185">Reference proteome</keyword>